<name>A0ACC3YWP5_COLTU</name>
<dbReference type="EMBL" id="VUJX02000005">
    <property type="protein sequence ID" value="KAL0936359.1"/>
    <property type="molecule type" value="Genomic_DNA"/>
</dbReference>
<reference evidence="1 2" key="1">
    <citation type="journal article" date="2020" name="Phytopathology">
        <title>Genome Sequence Resources of Colletotrichum truncatum, C. plurivorum, C. musicola, and C. sojae: Four Species Pathogenic to Soybean (Glycine max).</title>
        <authorList>
            <person name="Rogerio F."/>
            <person name="Boufleur T.R."/>
            <person name="Ciampi-Guillardi M."/>
            <person name="Sukno S.A."/>
            <person name="Thon M.R."/>
            <person name="Massola Junior N.S."/>
            <person name="Baroncelli R."/>
        </authorList>
    </citation>
    <scope>NUCLEOTIDE SEQUENCE [LARGE SCALE GENOMIC DNA]</scope>
    <source>
        <strain evidence="1 2">CMES1059</strain>
    </source>
</reference>
<protein>
    <submittedName>
        <fullName evidence="1">Nad-dependent epimerase dehydratase</fullName>
    </submittedName>
</protein>
<accession>A0ACC3YWP5</accession>
<keyword evidence="2" id="KW-1185">Reference proteome</keyword>
<comment type="caution">
    <text evidence="1">The sequence shown here is derived from an EMBL/GenBank/DDBJ whole genome shotgun (WGS) entry which is preliminary data.</text>
</comment>
<proteinExistence type="predicted"/>
<gene>
    <name evidence="1" type="ORF">CTRU02_208574</name>
</gene>
<evidence type="ECO:0000313" key="1">
    <source>
        <dbReference type="EMBL" id="KAL0936359.1"/>
    </source>
</evidence>
<organism evidence="1 2">
    <name type="scientific">Colletotrichum truncatum</name>
    <name type="common">Anthracnose fungus</name>
    <name type="synonym">Colletotrichum capsici</name>
    <dbReference type="NCBI Taxonomy" id="5467"/>
    <lineage>
        <taxon>Eukaryota</taxon>
        <taxon>Fungi</taxon>
        <taxon>Dikarya</taxon>
        <taxon>Ascomycota</taxon>
        <taxon>Pezizomycotina</taxon>
        <taxon>Sordariomycetes</taxon>
        <taxon>Hypocreomycetidae</taxon>
        <taxon>Glomerellales</taxon>
        <taxon>Glomerellaceae</taxon>
        <taxon>Colletotrichum</taxon>
        <taxon>Colletotrichum truncatum species complex</taxon>
    </lineage>
</organism>
<evidence type="ECO:0000313" key="2">
    <source>
        <dbReference type="Proteomes" id="UP000805649"/>
    </source>
</evidence>
<sequence>MKVLVIGGTGLIGGHAALHLRSKGHDVTIAGRRTPLEVPALAQLPFLAGSYLQGDFTVEKLSSFQVVVFAAGSDVRHVPEGQTADDHYLQANGEAVPAFARRARQAGVKVFIHIGSAYPHVVPEVVETSAYVRSRKLAADGVAALATAEFHACSLNPPIVVGTVPGMEVPMFKAYIDYAKGKLPIPPFAPIGGLNFISTQSLSEAITGAIENSRLVSGRSILLGDENLSYAEYFELFFWAVGNPQKLPALQQDHPLMPKDMLYAGDKVVAYEPDVADWKILGSYRRRDIKTAVREIVDGQN</sequence>
<dbReference type="Proteomes" id="UP000805649">
    <property type="component" value="Unassembled WGS sequence"/>
</dbReference>